<feature type="compositionally biased region" description="Acidic residues" evidence="2">
    <location>
        <begin position="15"/>
        <end position="25"/>
    </location>
</feature>
<evidence type="ECO:0000313" key="3">
    <source>
        <dbReference type="EMBL" id="EEF47577.1"/>
    </source>
</evidence>
<dbReference type="SUPFAM" id="SSF57997">
    <property type="entry name" value="Tropomyosin"/>
    <property type="match status" value="2"/>
</dbReference>
<feature type="coiled-coil region" evidence="1">
    <location>
        <begin position="95"/>
        <end position="122"/>
    </location>
</feature>
<organism evidence="3 4">
    <name type="scientific">Ricinus communis</name>
    <name type="common">Castor bean</name>
    <dbReference type="NCBI Taxonomy" id="3988"/>
    <lineage>
        <taxon>Eukaryota</taxon>
        <taxon>Viridiplantae</taxon>
        <taxon>Streptophyta</taxon>
        <taxon>Embryophyta</taxon>
        <taxon>Tracheophyta</taxon>
        <taxon>Spermatophyta</taxon>
        <taxon>Magnoliopsida</taxon>
        <taxon>eudicotyledons</taxon>
        <taxon>Gunneridae</taxon>
        <taxon>Pentapetalae</taxon>
        <taxon>rosids</taxon>
        <taxon>fabids</taxon>
        <taxon>Malpighiales</taxon>
        <taxon>Euphorbiaceae</taxon>
        <taxon>Acalyphoideae</taxon>
        <taxon>Acalypheae</taxon>
        <taxon>Ricinus</taxon>
    </lineage>
</organism>
<feature type="coiled-coil region" evidence="1">
    <location>
        <begin position="872"/>
        <end position="955"/>
    </location>
</feature>
<feature type="compositionally biased region" description="Acidic residues" evidence="2">
    <location>
        <begin position="64"/>
        <end position="87"/>
    </location>
</feature>
<feature type="coiled-coil region" evidence="1">
    <location>
        <begin position="556"/>
        <end position="629"/>
    </location>
</feature>
<dbReference type="eggNOG" id="ENOG502QQ9C">
    <property type="taxonomic scope" value="Eukaryota"/>
</dbReference>
<dbReference type="PANTHER" id="PTHR43939">
    <property type="entry name" value="COILED-COIL DOMAIN-CONTAINING PROTEIN 158"/>
    <property type="match status" value="1"/>
</dbReference>
<feature type="coiled-coil region" evidence="1">
    <location>
        <begin position="300"/>
        <end position="362"/>
    </location>
</feature>
<feature type="coiled-coil region" evidence="1">
    <location>
        <begin position="984"/>
        <end position="1304"/>
    </location>
</feature>
<dbReference type="Proteomes" id="UP000008311">
    <property type="component" value="Unassembled WGS sequence"/>
</dbReference>
<dbReference type="Gene3D" id="1.20.5.340">
    <property type="match status" value="1"/>
</dbReference>
<keyword evidence="4" id="KW-1185">Reference proteome</keyword>
<feature type="coiled-coil region" evidence="1">
    <location>
        <begin position="153"/>
        <end position="180"/>
    </location>
</feature>
<protein>
    <submittedName>
        <fullName evidence="3">ATP binding protein, putative</fullName>
    </submittedName>
</protein>
<evidence type="ECO:0000313" key="4">
    <source>
        <dbReference type="Proteomes" id="UP000008311"/>
    </source>
</evidence>
<dbReference type="KEGG" id="rcu:8285437"/>
<feature type="coiled-coil region" evidence="1">
    <location>
        <begin position="1583"/>
        <end position="1662"/>
    </location>
</feature>
<reference evidence="4" key="1">
    <citation type="journal article" date="2010" name="Nat. Biotechnol.">
        <title>Draft genome sequence of the oilseed species Ricinus communis.</title>
        <authorList>
            <person name="Chan A.P."/>
            <person name="Crabtree J."/>
            <person name="Zhao Q."/>
            <person name="Lorenzi H."/>
            <person name="Orvis J."/>
            <person name="Puiu D."/>
            <person name="Melake-Berhan A."/>
            <person name="Jones K.M."/>
            <person name="Redman J."/>
            <person name="Chen G."/>
            <person name="Cahoon E.B."/>
            <person name="Gedil M."/>
            <person name="Stanke M."/>
            <person name="Haas B.J."/>
            <person name="Wortman J.R."/>
            <person name="Fraser-Liggett C.M."/>
            <person name="Ravel J."/>
            <person name="Rabinowicz P.D."/>
        </authorList>
    </citation>
    <scope>NUCLEOTIDE SEQUENCE [LARGE SCALE GENOMIC DNA]</scope>
    <source>
        <strain evidence="4">cv. Hale</strain>
    </source>
</reference>
<name>B9RMQ4_RICCO</name>
<evidence type="ECO:0000256" key="2">
    <source>
        <dbReference type="SAM" id="MobiDB-lite"/>
    </source>
</evidence>
<accession>B9RMQ4</accession>
<dbReference type="FunCoup" id="B9RMQ4">
    <property type="interactions" value="957"/>
</dbReference>
<dbReference type="EMBL" id="EQ973789">
    <property type="protein sequence ID" value="EEF47577.1"/>
    <property type="molecule type" value="Genomic_DNA"/>
</dbReference>
<dbReference type="PANTHER" id="PTHR43939:SF68">
    <property type="entry name" value="CENTROSOMAL PROTEIN OF 290 KDA-LIKE"/>
    <property type="match status" value="1"/>
</dbReference>
<feature type="coiled-coil region" evidence="1">
    <location>
        <begin position="711"/>
        <end position="832"/>
    </location>
</feature>
<dbReference type="OrthoDB" id="10255522at2759"/>
<feature type="region of interest" description="Disordered" evidence="2">
    <location>
        <begin position="64"/>
        <end position="93"/>
    </location>
</feature>
<proteinExistence type="predicted"/>
<dbReference type="InParanoid" id="B9RMQ4"/>
<gene>
    <name evidence="3" type="ORF">RCOM_1082580</name>
</gene>
<keyword evidence="1" id="KW-0175">Coiled coil</keyword>
<feature type="coiled-coil region" evidence="1">
    <location>
        <begin position="1725"/>
        <end position="1759"/>
    </location>
</feature>
<evidence type="ECO:0000256" key="1">
    <source>
        <dbReference type="SAM" id="Coils"/>
    </source>
</evidence>
<sequence length="1987" mass="224999">MSESNDSVELSLQNGEEEEAEEEKEEPSSNGHVVDPQIYINQELEQEQEEVNHVDSKEDMFVDAADDIEDNQFQEMDNNGDTDNEVNQDDKDTVSKEYKEEREQISKEVANLLHQLKNLSNNEDSEELVCGSGSLNEMMSECSQYVKVSLEQKLQTENMIRKLQQQIEELNMKIQVEQNVDMVADRVLGVLNMVVNQEELVDYSVIGKLAHVERSTYLLVEQYRWFLYEVDKLRHCLVEGGFSVGQHEEFGYEFAVARNQLLELKKTEAEMLGKVSYLEDVNRKLVEEVEKEKEMAGIVNSEFEKVKMELEQEKNRYANTKEKLGMAVTRGKALVQQRDSLKQSLAEKTSELEKCLVELQEKSNVADSAELCRGELAKCENLAATLQETLSQRNAVLESCEEFLSHTSVPEELQSLDITDKLKWLVNQVASLQETVLQNNAVFQTSNEIFSQISISEDIESMDMIERLKGLVNLVTSLQEMISQRNKILISLEDMISEVNAPVELQSMDAVQRFKWIMEERDALKSNLLEFHRLKDALSLIDIPETTSSSDLETRIGWLKDSVKQAKDEINMLQEEIARTKEAAHKEIDSLSGALLAELQEKEYAKMELDELAQKYEEISQEAHQASLEKDQMVRLLLEGSGIEDTYSDVATLVERCFGKVKEQSTASSFDASPADAEVFERIQSLLYVRDLELMFYAKFLEEDALVQLEVNNLSNELRVASVELAALKEEKDSLRKTLEQSEERSALLKEKLSLAVKKGKGVFQDLKNLKLTLDDKNSEIEKLKLELQHQESAMSECRDQISRLSADLEQAQKLEADLVDMKNQRDQFEQFLLESNSMLQRVIESVDRIVLPPDLDFEEPIEKVNWLAGYMNECQIAKSKAEQELGNIKEETIIMAGKLAEAEESIKYLEDALSASENHISQIAEEKQEIEVAKENIEQDLKKAKEEAHAQTSNFNEACATRKSLEDALSLAENNISLFVKEKEEAQLSRAATETELEKVREEAAVQTEKLTEAYRTIKSLEAALSQAEVNGSLLSEQNNHFQVERTDLENELKKLKEEAESHASRLEDTTTTMKQLEEAKLSRAAMETELEKAREEVAGQTEKLTEAYRTIKSLEVALSQAEANITLLSEQNSLFQVGRTDLENELKKLKEEAESLACRLADTSITIKQLEDAQLGRAATETELEKVREEIAFLTEKLTEAYSTIKSLEDALSQAEANISLLSEENNHFQVGRIDLESELEKLKEKATSQASRLADTSATIKSLEDALSKAGNIISGLEGEKRIAEQEISALNSRLRAYMDELPGTNGSLENRSAELIHHLGDIQMLVRNERLLSMARQHFEEEFEKLRNMDLILRDIKGHLVNKSSEVLPSHPIMEEDLHLIKPFPHDLGNIIDTEMDDSNLNAADVDSISKLLKKTVEEFQLRNSNLVGNFDGFFTFITELIDALLVKLRVTKDAVANIFEHMEFVKQKMMNMEMDKGEQDKTIAMLEKDCRVLLSACANATSRLQFEVKNNLLDLCSIPELEKLKNSMIPEVTELDSDEMEHGSRYENMAEILLLAARKVHTLTKLFESTSNVAASTIEDLQKKLRESRAAYESTIEERDMIQKRVSKLETDVDILQNSCKELRLKTEDYQVIEEKLKETEAELLHNNLSMKEQEAEHVLMSPSELKTLYDKIRKVEIPNVESEVGDLESHNLVDVQKLFYIIDSASELHHQMNTLSHDKDKLQSTLAMQVLEIEHLKEEIETLIRNNQESEKAKTEIAEVTLVLDKIISMLGGSEIVGDQKSASAQRLLPLVEKQITALIWEAKNSKSEAQELGARLLGSQKVIDELSTKVKLLEDSFESKTVAPEIVQERRIFEAPSLPTGSEISEIEDVGPVGKNTISPVASAAQLRTMRKGSTDHLVLNVDSESASLINNEETDEDKGHVFKSLNTSGLIPKQGKSLADRIDGIWVSGGRILMSRPRARLGLIAYCLVLHLWLLGSIL</sequence>
<feature type="region of interest" description="Disordered" evidence="2">
    <location>
        <begin position="1"/>
        <end position="37"/>
    </location>
</feature>
<feature type="compositionally biased region" description="Polar residues" evidence="2">
    <location>
        <begin position="1"/>
        <end position="14"/>
    </location>
</feature>
<dbReference type="STRING" id="3988.B9RMQ4"/>